<comment type="caution">
    <text evidence="1">The sequence shown here is derived from an EMBL/GenBank/DDBJ whole genome shotgun (WGS) entry which is preliminary data.</text>
</comment>
<dbReference type="EMBL" id="LVYD01000091">
    <property type="protein sequence ID" value="OQP58939.1"/>
    <property type="molecule type" value="Genomic_DNA"/>
</dbReference>
<dbReference type="Gene3D" id="2.180.10.10">
    <property type="entry name" value="RHS repeat-associated core"/>
    <property type="match status" value="1"/>
</dbReference>
<accession>A0A1V9FKN7</accession>
<dbReference type="STRING" id="1703345.A3860_06865"/>
<evidence type="ECO:0008006" key="3">
    <source>
        <dbReference type="Google" id="ProtNLM"/>
    </source>
</evidence>
<proteinExistence type="predicted"/>
<dbReference type="AlphaFoldDB" id="A0A1V9FKN7"/>
<name>A0A1V9FKN7_9BACT</name>
<keyword evidence="2" id="KW-1185">Reference proteome</keyword>
<evidence type="ECO:0000313" key="1">
    <source>
        <dbReference type="EMBL" id="OQP58939.1"/>
    </source>
</evidence>
<gene>
    <name evidence="1" type="ORF">A3860_06865</name>
</gene>
<dbReference type="Proteomes" id="UP000192796">
    <property type="component" value="Unassembled WGS sequence"/>
</dbReference>
<reference evidence="1 2" key="1">
    <citation type="submission" date="2016-03" db="EMBL/GenBank/DDBJ databases">
        <title>Niastella vici sp. nov., isolated from farmland soil.</title>
        <authorList>
            <person name="Chen L."/>
            <person name="Wang D."/>
            <person name="Yang S."/>
            <person name="Wang G."/>
        </authorList>
    </citation>
    <scope>NUCLEOTIDE SEQUENCE [LARGE SCALE GENOMIC DNA]</scope>
    <source>
        <strain evidence="1 2">DJ57</strain>
    </source>
</reference>
<sequence>MRIYDPRVGKFLSVDPLTKSYPFMTPYAFAENDVIRSIDLDGLEKYLVIYEPIGNSGVAKIIIRTVNNIKTRINENMKITFTDHSENDQSAEILRIRNGFTMSAGKSKDQHNSSNFHKGESFIINNASQKVENDKDFSVTVTETDSRGREKVVGESLTFSPAKFTEGISEGWGAGYNFKAGAFNTFDGMVKANYDRIKKAAGKEALKKFQIIITTDSKMDDVVQKTYTDMLTKKYGKDVKIKWDVSDHDSTISARSNGQYDANVSVTATK</sequence>
<protein>
    <recommendedName>
        <fullName evidence="3">RHS repeat-associated core domain-containing protein</fullName>
    </recommendedName>
</protein>
<evidence type="ECO:0000313" key="2">
    <source>
        <dbReference type="Proteomes" id="UP000192796"/>
    </source>
</evidence>
<organism evidence="1 2">
    <name type="scientific">Niastella vici</name>
    <dbReference type="NCBI Taxonomy" id="1703345"/>
    <lineage>
        <taxon>Bacteria</taxon>
        <taxon>Pseudomonadati</taxon>
        <taxon>Bacteroidota</taxon>
        <taxon>Chitinophagia</taxon>
        <taxon>Chitinophagales</taxon>
        <taxon>Chitinophagaceae</taxon>
        <taxon>Niastella</taxon>
    </lineage>
</organism>